<dbReference type="Proteomes" id="UP000322726">
    <property type="component" value="Chromosome"/>
</dbReference>
<proteinExistence type="predicted"/>
<dbReference type="FunFam" id="2.70.70.10:FF:000006">
    <property type="entry name" value="M23 family peptidase"/>
    <property type="match status" value="1"/>
</dbReference>
<name>A0A5C2H3P1_9BACT</name>
<dbReference type="InterPro" id="IPR011055">
    <property type="entry name" value="Dup_hybrid_motif"/>
</dbReference>
<dbReference type="KEGG" id="apai:APAC_0426"/>
<evidence type="ECO:0000259" key="2">
    <source>
        <dbReference type="Pfam" id="PF01551"/>
    </source>
</evidence>
<dbReference type="OrthoDB" id="9815245at2"/>
<feature type="domain" description="M23ase beta-sheet core" evidence="2">
    <location>
        <begin position="167"/>
        <end position="264"/>
    </location>
</feature>
<dbReference type="PANTHER" id="PTHR21666">
    <property type="entry name" value="PEPTIDASE-RELATED"/>
    <property type="match status" value="1"/>
</dbReference>
<evidence type="ECO:0000256" key="1">
    <source>
        <dbReference type="ARBA" id="ARBA00022729"/>
    </source>
</evidence>
<dbReference type="SUPFAM" id="SSF51261">
    <property type="entry name" value="Duplicated hybrid motif"/>
    <property type="match status" value="1"/>
</dbReference>
<sequence>MKNRLIITISDIKGTKSYNIHQLFRKFFFIILTATFILLAGSFLFINYLTSEVEQVKQSKKNQETQLNILKEKEDKLVSQNKLYSMQIKSKVQDIEELSSKLDEIHTIIGIEDDDTKEEITKKTLDTINENKKKYALNLIPNGKPLEKFRYSSNFGYRINPVTKKRQFHRGLDMAAPRKTPIRATADGIIEYVQSRNIGDYGRVVKVQHNYGFKTVYAHMEKTFVNVGDIIKKGQILGLVGNSGRSTAPHLHYEVRYANMVLNPRRFVDWNLSNFEEIFKKERKIEWESLVSLINSHQTQLR</sequence>
<evidence type="ECO:0000313" key="4">
    <source>
        <dbReference type="Proteomes" id="UP000322726"/>
    </source>
</evidence>
<protein>
    <submittedName>
        <fullName evidence="3">Zinc metallopeptidase, M23 family</fullName>
    </submittedName>
</protein>
<keyword evidence="1" id="KW-0732">Signal</keyword>
<organism evidence="3 4">
    <name type="scientific">Malaciobacter pacificus</name>
    <dbReference type="NCBI Taxonomy" id="1080223"/>
    <lineage>
        <taxon>Bacteria</taxon>
        <taxon>Pseudomonadati</taxon>
        <taxon>Campylobacterota</taxon>
        <taxon>Epsilonproteobacteria</taxon>
        <taxon>Campylobacterales</taxon>
        <taxon>Arcobacteraceae</taxon>
        <taxon>Malaciobacter</taxon>
    </lineage>
</organism>
<evidence type="ECO:0000313" key="3">
    <source>
        <dbReference type="EMBL" id="QEP33587.1"/>
    </source>
</evidence>
<dbReference type="Pfam" id="PF01551">
    <property type="entry name" value="Peptidase_M23"/>
    <property type="match status" value="1"/>
</dbReference>
<dbReference type="InterPro" id="IPR016047">
    <property type="entry name" value="M23ase_b-sheet_dom"/>
</dbReference>
<dbReference type="EMBL" id="CP035928">
    <property type="protein sequence ID" value="QEP33587.1"/>
    <property type="molecule type" value="Genomic_DNA"/>
</dbReference>
<accession>A0A5C2H3P1</accession>
<dbReference type="PANTHER" id="PTHR21666:SF289">
    <property type="entry name" value="L-ALA--D-GLU ENDOPEPTIDASE"/>
    <property type="match status" value="1"/>
</dbReference>
<reference evidence="3 4" key="1">
    <citation type="submission" date="2019-09" db="EMBL/GenBank/DDBJ databases">
        <title>Complete genome sequencing of four Arcobacter species reveals a diverse suite of mobile elements.</title>
        <authorList>
            <person name="Miller W.G."/>
            <person name="Yee E."/>
            <person name="Bono J.L."/>
        </authorList>
    </citation>
    <scope>NUCLEOTIDE SEQUENCE [LARGE SCALE GENOMIC DNA]</scope>
    <source>
        <strain evidence="3 4">LMG 26638</strain>
    </source>
</reference>
<dbReference type="InterPro" id="IPR050570">
    <property type="entry name" value="Cell_wall_metabolism_enzyme"/>
</dbReference>
<keyword evidence="4" id="KW-1185">Reference proteome</keyword>
<reference evidence="4" key="2">
    <citation type="submission" date="2019-09" db="EMBL/GenBank/DDBJ databases">
        <title>Complete genome sequencing of four Arcobacter species reveals a diverse suite of mobile elements.</title>
        <authorList>
            <person name="On S.L.W."/>
            <person name="Miller W.G."/>
            <person name="Biggs P."/>
            <person name="Cornelius A."/>
            <person name="Vandamme P."/>
        </authorList>
    </citation>
    <scope>NUCLEOTIDE SEQUENCE [LARGE SCALE GENOMIC DNA]</scope>
    <source>
        <strain evidence="4">LMG 26638</strain>
    </source>
</reference>
<dbReference type="RefSeq" id="WP_130232549.1">
    <property type="nucleotide sequence ID" value="NZ_BMEF01000010.1"/>
</dbReference>
<dbReference type="GO" id="GO:0004222">
    <property type="term" value="F:metalloendopeptidase activity"/>
    <property type="evidence" value="ECO:0007669"/>
    <property type="project" value="TreeGrafter"/>
</dbReference>
<gene>
    <name evidence="3" type="ORF">APAC_0426</name>
</gene>
<dbReference type="CDD" id="cd12797">
    <property type="entry name" value="M23_peptidase"/>
    <property type="match status" value="1"/>
</dbReference>
<reference evidence="3 4" key="3">
    <citation type="submission" date="2019-09" db="EMBL/GenBank/DDBJ databases">
        <title>Taxonomic note: a critical rebuttal of the proposed division of the genus Arcobacter into six genera, emended descriptions of Arcobacter anaerophilus and the genus Arcobacter, and an assessment of genus-level boundaries for Epsilonproteobacteria using in silico genomic comparator tools.</title>
        <authorList>
            <person name="On S.L.W."/>
            <person name="Miller W.G."/>
            <person name="Biggs P."/>
            <person name="Cornelius A."/>
            <person name="Vandamme P."/>
        </authorList>
    </citation>
    <scope>NUCLEOTIDE SEQUENCE [LARGE SCALE GENOMIC DNA]</scope>
    <source>
        <strain evidence="3 4">LMG 26638</strain>
    </source>
</reference>
<dbReference type="Gene3D" id="2.70.70.10">
    <property type="entry name" value="Glucose Permease (Domain IIA)"/>
    <property type="match status" value="1"/>
</dbReference>
<dbReference type="AlphaFoldDB" id="A0A5C2H3P1"/>